<sequence length="375" mass="44357">MAWTGPIKGTFSGMVPRYLRRTPEQTRDVIDSERLLYHRFRALFREGASQSPLETCCRNHKRSSARADQTNIRVKKTMVAKTRNPRAIHPLNEKVYSVRKIFKQLPSNKPSRIVPVRENGCRWRKVVYHRAHFEELPMSFKLSPRAYPRFNCLVRKHGYGKTIRMVSCYASGISEAKNSLARTIREKFARSAYLSGKRQVPPLLKREDFGTWNDYREELKKNQTKWYLCRVHYRQAYDRLYDQEFRYWKGHCSFETTRPRVRCGDWQSPLDSLVALQSPPMDLVCNAPTLLPTAIPVPDHPSYRKYKLSDLSWTKQHERAVREDQKRLKRAVGEKDKIKDKYGVQHERLYRQNFMKNFRRIAEMGRSSAPRGPFL</sequence>
<dbReference type="EMBL" id="MW328597">
    <property type="protein sequence ID" value="QWK51336.1"/>
    <property type="molecule type" value="Genomic_RNA"/>
</dbReference>
<organismHost>
    <name type="scientific">Zea mays</name>
    <name type="common">Maize</name>
    <dbReference type="NCBI Taxonomy" id="4577"/>
</organismHost>
<organismHost>
    <name type="scientific">Sorghum bicolor</name>
    <name type="common">Sorghum</name>
    <name type="synonym">Sorghum vulgare</name>
    <dbReference type="NCBI Taxonomy" id="4558"/>
</organismHost>
<organismHost>
    <name type="scientific">Rottboellia</name>
    <dbReference type="NCBI Taxonomy" id="300124"/>
</organismHost>
<name>A0A8F0FR83_MSTV</name>
<proteinExistence type="predicted"/>
<accession>A0A8F0FR83</accession>
<evidence type="ECO:0000313" key="1">
    <source>
        <dbReference type="EMBL" id="QWK51336.1"/>
    </source>
</evidence>
<reference evidence="1" key="1">
    <citation type="submission" date="2020-12" db="EMBL/GenBank/DDBJ databases">
        <authorList>
            <person name="Mollov D."/>
            <person name="Grinstead S."/>
            <person name="Fuentes-Bueno I."/>
            <person name="Falk B."/>
        </authorList>
    </citation>
    <scope>NUCLEOTIDE SEQUENCE</scope>
    <source>
        <strain evidence="1">MSV21_FL</strain>
    </source>
</reference>
<organism evidence="1">
    <name type="scientific">Maize stripe virus</name>
    <name type="common">MStV</name>
    <dbReference type="NCBI Taxonomy" id="3052767"/>
    <lineage>
        <taxon>Viruses</taxon>
        <taxon>Riboviria</taxon>
        <taxon>Orthornavirae</taxon>
        <taxon>Negarnaviricota</taxon>
        <taxon>Polyploviricotina</taxon>
        <taxon>Bunyaviricetes</taxon>
        <taxon>Hareavirales</taxon>
        <taxon>Phenuiviridae</taxon>
        <taxon>Tenuivirus</taxon>
    </lineage>
</organism>
<protein>
    <submittedName>
        <fullName evidence="1">NS5</fullName>
    </submittedName>
</protein>